<dbReference type="EMBL" id="JAPFFF010000001">
    <property type="protein sequence ID" value="KAK8899888.1"/>
    <property type="molecule type" value="Genomic_DNA"/>
</dbReference>
<evidence type="ECO:0000313" key="2">
    <source>
        <dbReference type="Proteomes" id="UP001470230"/>
    </source>
</evidence>
<protein>
    <submittedName>
        <fullName evidence="1">Uncharacterized protein</fullName>
    </submittedName>
</protein>
<dbReference type="Proteomes" id="UP001470230">
    <property type="component" value="Unassembled WGS sequence"/>
</dbReference>
<gene>
    <name evidence="1" type="ORF">M9Y10_002211</name>
</gene>
<accession>A0ABR2L961</accession>
<name>A0ABR2L961_9EUKA</name>
<sequence length="191" mass="22390">MGTGFLHPEKYTNLKWYNKAIKILEWLKVNNLHYRNISSMYNNSLLSKFDEVFLHYIKKFPGFKIQNNNSTVFEGQIFIGEDSDPLFRNEKSKTSIPIFFKHLNMTAFIEIEEALPLLFPLLFLNGTCPKLHGSTLREKSQYLTKNYLEKRIGRLGCDLSLLLYDQIIRRSISMNEKINQAQHLKLPLNSN</sequence>
<reference evidence="1 2" key="1">
    <citation type="submission" date="2024-04" db="EMBL/GenBank/DDBJ databases">
        <title>Tritrichomonas musculus Genome.</title>
        <authorList>
            <person name="Alves-Ferreira E."/>
            <person name="Grigg M."/>
            <person name="Lorenzi H."/>
            <person name="Galac M."/>
        </authorList>
    </citation>
    <scope>NUCLEOTIDE SEQUENCE [LARGE SCALE GENOMIC DNA]</scope>
    <source>
        <strain evidence="1 2">EAF2021</strain>
    </source>
</reference>
<keyword evidence="2" id="KW-1185">Reference proteome</keyword>
<evidence type="ECO:0000313" key="1">
    <source>
        <dbReference type="EMBL" id="KAK8899888.1"/>
    </source>
</evidence>
<proteinExistence type="predicted"/>
<comment type="caution">
    <text evidence="1">The sequence shown here is derived from an EMBL/GenBank/DDBJ whole genome shotgun (WGS) entry which is preliminary data.</text>
</comment>
<organism evidence="1 2">
    <name type="scientific">Tritrichomonas musculus</name>
    <dbReference type="NCBI Taxonomy" id="1915356"/>
    <lineage>
        <taxon>Eukaryota</taxon>
        <taxon>Metamonada</taxon>
        <taxon>Parabasalia</taxon>
        <taxon>Tritrichomonadida</taxon>
        <taxon>Tritrichomonadidae</taxon>
        <taxon>Tritrichomonas</taxon>
    </lineage>
</organism>